<evidence type="ECO:0000256" key="1">
    <source>
        <dbReference type="ARBA" id="ARBA00009009"/>
    </source>
</evidence>
<evidence type="ECO:0000313" key="4">
    <source>
        <dbReference type="EMBL" id="TKX27102.1"/>
    </source>
</evidence>
<dbReference type="InterPro" id="IPR050789">
    <property type="entry name" value="Diverse_Enzym_Activities"/>
</dbReference>
<comment type="similarity">
    <text evidence="1">Belongs to the class-A beta-lactamase family.</text>
</comment>
<gene>
    <name evidence="4" type="ORF">C1H76_0649</name>
</gene>
<reference evidence="4 5" key="1">
    <citation type="submission" date="2018-02" db="EMBL/GenBank/DDBJ databases">
        <title>Draft genome sequences of Elsinoe sp., causing black scab on jojoba.</title>
        <authorList>
            <person name="Stodart B."/>
            <person name="Jeffress S."/>
            <person name="Ash G."/>
            <person name="Arun Chinnappa K."/>
        </authorList>
    </citation>
    <scope>NUCLEOTIDE SEQUENCE [LARGE SCALE GENOMIC DNA]</scope>
    <source>
        <strain evidence="4 5">Hillstone_2</strain>
    </source>
</reference>
<name>A0A4V6DXT8_9PEZI</name>
<dbReference type="AlphaFoldDB" id="A0A4V6DXT8"/>
<accession>A0A4V6DXT8</accession>
<organism evidence="4 5">
    <name type="scientific">Elsinoe australis</name>
    <dbReference type="NCBI Taxonomy" id="40998"/>
    <lineage>
        <taxon>Eukaryota</taxon>
        <taxon>Fungi</taxon>
        <taxon>Dikarya</taxon>
        <taxon>Ascomycota</taxon>
        <taxon>Pezizomycotina</taxon>
        <taxon>Dothideomycetes</taxon>
        <taxon>Dothideomycetidae</taxon>
        <taxon>Myriangiales</taxon>
        <taxon>Elsinoaceae</taxon>
        <taxon>Elsinoe</taxon>
    </lineage>
</organism>
<dbReference type="Pfam" id="PF00144">
    <property type="entry name" value="Beta-lactamase"/>
    <property type="match status" value="1"/>
</dbReference>
<evidence type="ECO:0000256" key="2">
    <source>
        <dbReference type="ARBA" id="ARBA00022801"/>
    </source>
</evidence>
<dbReference type="PANTHER" id="PTHR43283">
    <property type="entry name" value="BETA-LACTAMASE-RELATED"/>
    <property type="match status" value="1"/>
</dbReference>
<keyword evidence="2" id="KW-0378">Hydrolase</keyword>
<feature type="domain" description="Beta-lactamase-related" evidence="3">
    <location>
        <begin position="4"/>
        <end position="380"/>
    </location>
</feature>
<protein>
    <recommendedName>
        <fullName evidence="3">Beta-lactamase-related domain-containing protein</fullName>
    </recommendedName>
</protein>
<evidence type="ECO:0000313" key="5">
    <source>
        <dbReference type="Proteomes" id="UP000308133"/>
    </source>
</evidence>
<dbReference type="Proteomes" id="UP000308133">
    <property type="component" value="Unassembled WGS sequence"/>
</dbReference>
<evidence type="ECO:0000259" key="3">
    <source>
        <dbReference type="Pfam" id="PF00144"/>
    </source>
</evidence>
<dbReference type="InterPro" id="IPR001466">
    <property type="entry name" value="Beta-lactam-related"/>
</dbReference>
<dbReference type="PANTHER" id="PTHR43283:SF17">
    <property type="entry name" value="(LOVD), PUTATIVE (AFU_ORTHOLOGUE AFUA_5G00920)-RELATED"/>
    <property type="match status" value="1"/>
</dbReference>
<dbReference type="Gene3D" id="3.40.710.10">
    <property type="entry name" value="DD-peptidase/beta-lactamase superfamily"/>
    <property type="match status" value="1"/>
</dbReference>
<dbReference type="EMBL" id="PTQR01000008">
    <property type="protein sequence ID" value="TKX27102.1"/>
    <property type="molecule type" value="Genomic_DNA"/>
</dbReference>
<comment type="caution">
    <text evidence="4">The sequence shown here is derived from an EMBL/GenBank/DDBJ whole genome shotgun (WGS) entry which is preliminary data.</text>
</comment>
<proteinExistence type="inferred from homology"/>
<dbReference type="SUPFAM" id="SSF56601">
    <property type="entry name" value="beta-lactamase/transpeptidase-like"/>
    <property type="match status" value="1"/>
</dbReference>
<dbReference type="InterPro" id="IPR012338">
    <property type="entry name" value="Beta-lactam/transpept-like"/>
</dbReference>
<dbReference type="GO" id="GO:0016787">
    <property type="term" value="F:hydrolase activity"/>
    <property type="evidence" value="ECO:0007669"/>
    <property type="project" value="UniProtKB-KW"/>
</dbReference>
<sequence length="395" mass="43818">MGGLDQLIEKAVQDGVYTGCALSAVDKSGKLSYAKAFGKTGTTSNAGDFKLDTVLQIASMTKLLTTIAVLQLVEKGEVGLDDDVVKHIPELVEQGVLKNAGDDGKPETVPIKGKLTLRHLLTHSAGCCYDAWNPTIQKVKGYMGKPKQGGTTMEERALYPLLYEPGTSWVYSTSIDWAGRVLERITGETLDSYMAKNMWPQLGVKDFTFYPDKHPEMKKRLAELTGRDDKSGRVINYPLPFLNTGSVDCFGGHGGYSTVEEYIKVLQSILVNDEKLLEKETVEQMFKPQLTQESRAALQQTVNTPEIVKLFIGDFPDSKQYDWGLGGILVEKDNEGRRKKNTLIWSGMPNCFWFIDREAGVCGVFGTQVLPPGDSMVEETIKAFEYDMNERLSKL</sequence>